<accession>A0ABW9VV93</accession>
<comment type="caution">
    <text evidence="1">The sequence shown here is derived from an EMBL/GenBank/DDBJ whole genome shotgun (WGS) entry which is preliminary data.</text>
</comment>
<organism evidence="1 2">
    <name type="scientific">Duganella levis</name>
    <dbReference type="NCBI Taxonomy" id="2692169"/>
    <lineage>
        <taxon>Bacteria</taxon>
        <taxon>Pseudomonadati</taxon>
        <taxon>Pseudomonadota</taxon>
        <taxon>Betaproteobacteria</taxon>
        <taxon>Burkholderiales</taxon>
        <taxon>Oxalobacteraceae</taxon>
        <taxon>Telluria group</taxon>
        <taxon>Duganella</taxon>
    </lineage>
</organism>
<gene>
    <name evidence="1" type="ORF">GTP69_03710</name>
</gene>
<name>A0ABW9VV93_9BURK</name>
<reference evidence="1 2" key="1">
    <citation type="submission" date="2019-12" db="EMBL/GenBank/DDBJ databases">
        <title>Novel species isolated from a subtropical stream in China.</title>
        <authorList>
            <person name="Lu H."/>
        </authorList>
    </citation>
    <scope>NUCLEOTIDE SEQUENCE [LARGE SCALE GENOMIC DNA]</scope>
    <source>
        <strain evidence="1 2">CY42W</strain>
    </source>
</reference>
<dbReference type="RefSeq" id="WP_161053620.1">
    <property type="nucleotide sequence ID" value="NZ_WWCT01000002.1"/>
</dbReference>
<evidence type="ECO:0000313" key="2">
    <source>
        <dbReference type="Proteomes" id="UP000642144"/>
    </source>
</evidence>
<dbReference type="Proteomes" id="UP000642144">
    <property type="component" value="Unassembled WGS sequence"/>
</dbReference>
<protein>
    <submittedName>
        <fullName evidence="1">Uncharacterized protein</fullName>
    </submittedName>
</protein>
<keyword evidence="2" id="KW-1185">Reference proteome</keyword>
<evidence type="ECO:0000313" key="1">
    <source>
        <dbReference type="EMBL" id="MYN25505.1"/>
    </source>
</evidence>
<proteinExistence type="predicted"/>
<dbReference type="EMBL" id="WWCT01000002">
    <property type="protein sequence ID" value="MYN25505.1"/>
    <property type="molecule type" value="Genomic_DNA"/>
</dbReference>
<sequence>MDISHIGPRLRSWGLTLEQIKELSDAAARLPPGLDDGTLINIPQFPGLSLHESELLVVRFLDRLAMDLGLPVESSSLYDALGWPTLEELLKTAERYEQMHAENYERA</sequence>